<protein>
    <submittedName>
        <fullName evidence="2">AAA family ATPase</fullName>
    </submittedName>
</protein>
<proteinExistence type="predicted"/>
<organism evidence="2 3">
    <name type="scientific">Plantimonas leprariae</name>
    <dbReference type="NCBI Taxonomy" id="2615207"/>
    <lineage>
        <taxon>Bacteria</taxon>
        <taxon>Pseudomonadati</taxon>
        <taxon>Pseudomonadota</taxon>
        <taxon>Alphaproteobacteria</taxon>
        <taxon>Hyphomicrobiales</taxon>
        <taxon>Aurantimonadaceae</taxon>
        <taxon>Plantimonas</taxon>
    </lineage>
</organism>
<sequence length="215" mass="24107">MCLGGQFRRYRLCLLPSSIIRRPAVRRQPVAGAHHRRVGLRPREAALMSIVLGLQQARAELYDRAMPEGDVLYIDMENGHRRIQRRVDALFPNQKERPNLSRLEFVTEAPALNEGFIDELERWRQSVDRPALVVIDVLQRIKPAGVAARNAYENDYSIMAELQGWATEHGVAVVALHHTRKGGADDPLEALSGSNGLSACAEPIPPGVERRARRP</sequence>
<keyword evidence="3" id="KW-1185">Reference proteome</keyword>
<dbReference type="Proteomes" id="UP000432089">
    <property type="component" value="Unassembled WGS sequence"/>
</dbReference>
<dbReference type="InterPro" id="IPR027417">
    <property type="entry name" value="P-loop_NTPase"/>
</dbReference>
<dbReference type="SUPFAM" id="SSF52540">
    <property type="entry name" value="P-loop containing nucleoside triphosphate hydrolases"/>
    <property type="match status" value="1"/>
</dbReference>
<comment type="caution">
    <text evidence="2">The sequence shown here is derived from an EMBL/GenBank/DDBJ whole genome shotgun (WGS) entry which is preliminary data.</text>
</comment>
<evidence type="ECO:0000313" key="2">
    <source>
        <dbReference type="EMBL" id="KAB0680154.1"/>
    </source>
</evidence>
<reference evidence="2 3" key="1">
    <citation type="submission" date="2019-09" db="EMBL/GenBank/DDBJ databases">
        <title>YIM 132180 draft genome.</title>
        <authorList>
            <person name="Zhang K."/>
        </authorList>
    </citation>
    <scope>NUCLEOTIDE SEQUENCE [LARGE SCALE GENOMIC DNA]</scope>
    <source>
        <strain evidence="2 3">YIM 132180</strain>
    </source>
</reference>
<dbReference type="EMBL" id="VZDO01000005">
    <property type="protein sequence ID" value="KAB0680154.1"/>
    <property type="molecule type" value="Genomic_DNA"/>
</dbReference>
<evidence type="ECO:0000313" key="3">
    <source>
        <dbReference type="Proteomes" id="UP000432089"/>
    </source>
</evidence>
<dbReference type="Pfam" id="PF13481">
    <property type="entry name" value="AAA_25"/>
    <property type="match status" value="1"/>
</dbReference>
<evidence type="ECO:0000256" key="1">
    <source>
        <dbReference type="SAM" id="MobiDB-lite"/>
    </source>
</evidence>
<gene>
    <name evidence="2" type="ORF">F6X38_08160</name>
</gene>
<accession>A0A7V7PQ01</accession>
<name>A0A7V7PQ01_9HYPH</name>
<dbReference type="AlphaFoldDB" id="A0A7V7PQ01"/>
<dbReference type="Gene3D" id="3.40.50.300">
    <property type="entry name" value="P-loop containing nucleotide triphosphate hydrolases"/>
    <property type="match status" value="1"/>
</dbReference>
<feature type="region of interest" description="Disordered" evidence="1">
    <location>
        <begin position="194"/>
        <end position="215"/>
    </location>
</feature>